<accession>K5UPT6</accession>
<keyword evidence="2" id="KW-1185">Reference proteome</keyword>
<dbReference type="OrthoDB" id="2755760at2759"/>
<gene>
    <name evidence="1" type="ORF">PHACADRAFT_212408</name>
</gene>
<name>K5UPT6_PHACS</name>
<protein>
    <recommendedName>
        <fullName evidence="3">F-box domain-containing protein</fullName>
    </recommendedName>
</protein>
<sequence length="344" mass="38849">MLNLATRCSTYSVERRGGTVVDDTFTLVPSVHIPRQARMLSVSPPSYPEIRIPPHHGEGGLLADIFTHSTNLEHLDFSTSILLDADDRISPALSALRQLHILKLLNLTKHTVGMLKQMQAPLTKVVVSLVRRDDPSRRTDMDPVPIFARFKDSLRVMSVTFPNFASTEVQYPRVETLNAFRTNRELRPLLHCFPNLKNCLILVHPHEVSLDDWQIEVQRRFNITLPTSWSSFNRLIGGIETLYMLAVRCKVDHLSVTGPFAFSTGALRKLTSVLDDARPTWLTLQIKVKENDLPPLGRRLSIAGSSISKMLLRLDFYGPRFADPSLHIRTPQSLHSHSISQSIL</sequence>
<dbReference type="Proteomes" id="UP000008370">
    <property type="component" value="Unassembled WGS sequence"/>
</dbReference>
<evidence type="ECO:0000313" key="2">
    <source>
        <dbReference type="Proteomes" id="UP000008370"/>
    </source>
</evidence>
<dbReference type="KEGG" id="pco:PHACADRAFT_212408"/>
<dbReference type="InParanoid" id="K5UPT6"/>
<proteinExistence type="predicted"/>
<dbReference type="RefSeq" id="XP_007399588.1">
    <property type="nucleotide sequence ID" value="XM_007399526.1"/>
</dbReference>
<dbReference type="GeneID" id="18913231"/>
<dbReference type="EMBL" id="JH930476">
    <property type="protein sequence ID" value="EKM51791.1"/>
    <property type="molecule type" value="Genomic_DNA"/>
</dbReference>
<dbReference type="AlphaFoldDB" id="K5UPT6"/>
<dbReference type="HOGENOM" id="CLU_806772_0_0_1"/>
<reference evidence="1 2" key="1">
    <citation type="journal article" date="2012" name="BMC Genomics">
        <title>Comparative genomics of the white-rot fungi, Phanerochaete carnosa and P. chrysosporium, to elucidate the genetic basis of the distinct wood types they colonize.</title>
        <authorList>
            <person name="Suzuki H."/>
            <person name="MacDonald J."/>
            <person name="Syed K."/>
            <person name="Salamov A."/>
            <person name="Hori C."/>
            <person name="Aerts A."/>
            <person name="Henrissat B."/>
            <person name="Wiebenga A."/>
            <person name="vanKuyk P.A."/>
            <person name="Barry K."/>
            <person name="Lindquist E."/>
            <person name="LaButti K."/>
            <person name="Lapidus A."/>
            <person name="Lucas S."/>
            <person name="Coutinho P."/>
            <person name="Gong Y."/>
            <person name="Samejima M."/>
            <person name="Mahadevan R."/>
            <person name="Abou-Zaid M."/>
            <person name="de Vries R.P."/>
            <person name="Igarashi K."/>
            <person name="Yadav J.S."/>
            <person name="Grigoriev I.V."/>
            <person name="Master E.R."/>
        </authorList>
    </citation>
    <scope>NUCLEOTIDE SEQUENCE [LARGE SCALE GENOMIC DNA]</scope>
    <source>
        <strain evidence="1 2">HHB-10118-sp</strain>
    </source>
</reference>
<organism evidence="1 2">
    <name type="scientific">Phanerochaete carnosa (strain HHB-10118-sp)</name>
    <name type="common">White-rot fungus</name>
    <name type="synonym">Peniophora carnosa</name>
    <dbReference type="NCBI Taxonomy" id="650164"/>
    <lineage>
        <taxon>Eukaryota</taxon>
        <taxon>Fungi</taxon>
        <taxon>Dikarya</taxon>
        <taxon>Basidiomycota</taxon>
        <taxon>Agaricomycotina</taxon>
        <taxon>Agaricomycetes</taxon>
        <taxon>Polyporales</taxon>
        <taxon>Phanerochaetaceae</taxon>
        <taxon>Phanerochaete</taxon>
    </lineage>
</organism>
<evidence type="ECO:0000313" key="1">
    <source>
        <dbReference type="EMBL" id="EKM51791.1"/>
    </source>
</evidence>
<evidence type="ECO:0008006" key="3">
    <source>
        <dbReference type="Google" id="ProtNLM"/>
    </source>
</evidence>